<dbReference type="NCBIfam" id="TIGR00481">
    <property type="entry name" value="YbhB/YbcL family Raf kinase inhibitor-like protein"/>
    <property type="match status" value="1"/>
</dbReference>
<dbReference type="EMBL" id="CP017415">
    <property type="protein sequence ID" value="AOU98784.1"/>
    <property type="molecule type" value="Genomic_DNA"/>
</dbReference>
<dbReference type="Proteomes" id="UP000095401">
    <property type="component" value="Chromosome"/>
</dbReference>
<reference evidence="2" key="1">
    <citation type="submission" date="2016-09" db="EMBL/GenBank/DDBJ databases">
        <title>Acidihalobacter prosperus F5.</title>
        <authorList>
            <person name="Khaleque H.N."/>
            <person name="Ramsay J.P."/>
            <person name="Kaksonen A.H."/>
            <person name="Boxall N.J."/>
            <person name="Watkin E.L.J."/>
        </authorList>
    </citation>
    <scope>NUCLEOTIDE SEQUENCE [LARGE SCALE GENOMIC DNA]</scope>
    <source>
        <strain evidence="2">F5</strain>
    </source>
</reference>
<dbReference type="RefSeq" id="WP_070079140.1">
    <property type="nucleotide sequence ID" value="NZ_CP017415.1"/>
</dbReference>
<dbReference type="Pfam" id="PF01161">
    <property type="entry name" value="PBP"/>
    <property type="match status" value="1"/>
</dbReference>
<evidence type="ECO:0000313" key="2">
    <source>
        <dbReference type="Proteomes" id="UP000095401"/>
    </source>
</evidence>
<dbReference type="InterPro" id="IPR036610">
    <property type="entry name" value="PEBP-like_sf"/>
</dbReference>
<keyword evidence="2" id="KW-1185">Reference proteome</keyword>
<proteinExistence type="predicted"/>
<dbReference type="InterPro" id="IPR008914">
    <property type="entry name" value="PEBP"/>
</dbReference>
<dbReference type="CDD" id="cd00865">
    <property type="entry name" value="PEBP_bact_arch"/>
    <property type="match status" value="1"/>
</dbReference>
<dbReference type="InterPro" id="IPR005247">
    <property type="entry name" value="YbhB_YbcL/LppC-like"/>
</dbReference>
<dbReference type="SUPFAM" id="SSF49777">
    <property type="entry name" value="PEBP-like"/>
    <property type="match status" value="1"/>
</dbReference>
<dbReference type="AlphaFoldDB" id="A0A1D8IQY1"/>
<evidence type="ECO:0000313" key="1">
    <source>
        <dbReference type="EMBL" id="AOU98784.1"/>
    </source>
</evidence>
<dbReference type="Gene3D" id="3.90.280.10">
    <property type="entry name" value="PEBP-like"/>
    <property type="match status" value="1"/>
</dbReference>
<dbReference type="KEGG" id="aprs:BI364_13145"/>
<protein>
    <submittedName>
        <fullName evidence="1">Phospholipid-binding protein</fullName>
    </submittedName>
</protein>
<sequence>MKLVSDSLVDQAPIAPEFAFGIPDDQDGMALGSNRNPHFAWHDLPAGTRSLVLLCYDPDVPSRADDVNQVGRTIPASLPRVDFFHWSLVDIDPSLPGIATGSCSAAVTPGGKRTPNGPSGTRQGLNDYTGFLAEDAQMAGQYFGYDGPCPPWNDEIVHHYHFVLYATDLERCPVEGVFTGADVRAAIEGHVLAEDRIVGLYSLNPAVSLD</sequence>
<gene>
    <name evidence="1" type="ORF">BI364_13145</name>
</gene>
<dbReference type="PANTHER" id="PTHR30289">
    <property type="entry name" value="UNCHARACTERIZED PROTEIN YBCL-RELATED"/>
    <property type="match status" value="1"/>
</dbReference>
<name>A0A1D8IQY1_9GAMM</name>
<organism evidence="1 2">
    <name type="scientific">Acidihalobacter yilgarnensis</name>
    <dbReference type="NCBI Taxonomy" id="2819280"/>
    <lineage>
        <taxon>Bacteria</taxon>
        <taxon>Pseudomonadati</taxon>
        <taxon>Pseudomonadota</taxon>
        <taxon>Gammaproteobacteria</taxon>
        <taxon>Chromatiales</taxon>
        <taxon>Ectothiorhodospiraceae</taxon>
        <taxon>Acidihalobacter</taxon>
    </lineage>
</organism>
<dbReference type="PANTHER" id="PTHR30289:SF1">
    <property type="entry name" value="PEBP (PHOSPHATIDYLETHANOLAMINE-BINDING PROTEIN) FAMILY PROTEIN"/>
    <property type="match status" value="1"/>
</dbReference>
<accession>A0A1D8IQY1</accession>